<reference evidence="1 2" key="1">
    <citation type="submission" date="2024-09" db="EMBL/GenBank/DDBJ databases">
        <authorList>
            <person name="Sun Q."/>
            <person name="Mori K."/>
        </authorList>
    </citation>
    <scope>NUCLEOTIDE SEQUENCE [LARGE SCALE GENOMIC DNA]</scope>
    <source>
        <strain evidence="1 2">JCM 12520</strain>
    </source>
</reference>
<evidence type="ECO:0000313" key="1">
    <source>
        <dbReference type="EMBL" id="MFB9750183.1"/>
    </source>
</evidence>
<evidence type="ECO:0008006" key="3">
    <source>
        <dbReference type="Google" id="ProtNLM"/>
    </source>
</evidence>
<dbReference type="EMBL" id="JBHMAG010000002">
    <property type="protein sequence ID" value="MFB9750183.1"/>
    <property type="molecule type" value="Genomic_DNA"/>
</dbReference>
<keyword evidence="2" id="KW-1185">Reference proteome</keyword>
<comment type="caution">
    <text evidence="1">The sequence shown here is derived from an EMBL/GenBank/DDBJ whole genome shotgun (WGS) entry which is preliminary data.</text>
</comment>
<proteinExistence type="predicted"/>
<protein>
    <recommendedName>
        <fullName evidence="3">Transposase</fullName>
    </recommendedName>
</protein>
<evidence type="ECO:0000313" key="2">
    <source>
        <dbReference type="Proteomes" id="UP001589619"/>
    </source>
</evidence>
<sequence length="79" mass="9255">MMDQKGVLDQLPNEIKPAFEELNVLKHLRDAGFKKKFGLTCAYLFRLVFVLLFHQKNWFRLLESSIGERFPGKIPSIVF</sequence>
<accession>A0ABV5VPI3</accession>
<gene>
    <name evidence="1" type="ORF">ACFFNY_01235</name>
</gene>
<organism evidence="1 2">
    <name type="scientific">Paenibacillus hodogayensis</name>
    <dbReference type="NCBI Taxonomy" id="279208"/>
    <lineage>
        <taxon>Bacteria</taxon>
        <taxon>Bacillati</taxon>
        <taxon>Bacillota</taxon>
        <taxon>Bacilli</taxon>
        <taxon>Bacillales</taxon>
        <taxon>Paenibacillaceae</taxon>
        <taxon>Paenibacillus</taxon>
    </lineage>
</organism>
<dbReference type="Proteomes" id="UP001589619">
    <property type="component" value="Unassembled WGS sequence"/>
</dbReference>
<dbReference type="RefSeq" id="WP_379116056.1">
    <property type="nucleotide sequence ID" value="NZ_JBHMAG010000002.1"/>
</dbReference>
<name>A0ABV5VPI3_9BACL</name>